<organism evidence="2 3">
    <name type="scientific">Rhynchophorus ferrugineus</name>
    <name type="common">Red palm weevil</name>
    <name type="synonym">Curculio ferrugineus</name>
    <dbReference type="NCBI Taxonomy" id="354439"/>
    <lineage>
        <taxon>Eukaryota</taxon>
        <taxon>Metazoa</taxon>
        <taxon>Ecdysozoa</taxon>
        <taxon>Arthropoda</taxon>
        <taxon>Hexapoda</taxon>
        <taxon>Insecta</taxon>
        <taxon>Pterygota</taxon>
        <taxon>Neoptera</taxon>
        <taxon>Endopterygota</taxon>
        <taxon>Coleoptera</taxon>
        <taxon>Polyphaga</taxon>
        <taxon>Cucujiformia</taxon>
        <taxon>Curculionidae</taxon>
        <taxon>Dryophthorinae</taxon>
        <taxon>Rhynchophorus</taxon>
    </lineage>
</organism>
<gene>
    <name evidence="2" type="ORF">GWI33_001434</name>
</gene>
<dbReference type="AlphaFoldDB" id="A0A834IZZ6"/>
<dbReference type="Proteomes" id="UP000625711">
    <property type="component" value="Unassembled WGS sequence"/>
</dbReference>
<evidence type="ECO:0000256" key="1">
    <source>
        <dbReference type="SAM" id="MobiDB-lite"/>
    </source>
</evidence>
<protein>
    <submittedName>
        <fullName evidence="2">Uncharacterized protein</fullName>
    </submittedName>
</protein>
<proteinExistence type="predicted"/>
<accession>A0A834IZZ6</accession>
<name>A0A834IZZ6_RHYFE</name>
<reference evidence="2" key="1">
    <citation type="submission" date="2020-08" db="EMBL/GenBank/DDBJ databases">
        <title>Genome sequencing and assembly of the red palm weevil Rhynchophorus ferrugineus.</title>
        <authorList>
            <person name="Dias G.B."/>
            <person name="Bergman C.M."/>
            <person name="Manee M."/>
        </authorList>
    </citation>
    <scope>NUCLEOTIDE SEQUENCE</scope>
    <source>
        <strain evidence="2">AA-2017</strain>
        <tissue evidence="2">Whole larva</tissue>
    </source>
</reference>
<evidence type="ECO:0000313" key="2">
    <source>
        <dbReference type="EMBL" id="KAF7287468.1"/>
    </source>
</evidence>
<sequence>MTAIRMRRPETMSPEFHIHYTTGYNSSAGASAGREGGTMGLRACHLPLPGLDLRGPTPPPIPGPTHSRRAVLLRRDPISKF</sequence>
<feature type="region of interest" description="Disordered" evidence="1">
    <location>
        <begin position="50"/>
        <end position="81"/>
    </location>
</feature>
<comment type="caution">
    <text evidence="2">The sequence shown here is derived from an EMBL/GenBank/DDBJ whole genome shotgun (WGS) entry which is preliminary data.</text>
</comment>
<dbReference type="EMBL" id="JAACXV010000013">
    <property type="protein sequence ID" value="KAF7287468.1"/>
    <property type="molecule type" value="Genomic_DNA"/>
</dbReference>
<evidence type="ECO:0000313" key="3">
    <source>
        <dbReference type="Proteomes" id="UP000625711"/>
    </source>
</evidence>
<keyword evidence="3" id="KW-1185">Reference proteome</keyword>